<organism evidence="9 10">
    <name type="scientific">Flavihumibacter fluminis</name>
    <dbReference type="NCBI Taxonomy" id="2909236"/>
    <lineage>
        <taxon>Bacteria</taxon>
        <taxon>Pseudomonadati</taxon>
        <taxon>Bacteroidota</taxon>
        <taxon>Chitinophagia</taxon>
        <taxon>Chitinophagales</taxon>
        <taxon>Chitinophagaceae</taxon>
        <taxon>Flavihumibacter</taxon>
    </lineage>
</organism>
<name>A0ABS9BGM3_9BACT</name>
<dbReference type="Pfam" id="PF12704">
    <property type="entry name" value="MacB_PCD"/>
    <property type="match status" value="2"/>
</dbReference>
<evidence type="ECO:0000259" key="7">
    <source>
        <dbReference type="Pfam" id="PF02687"/>
    </source>
</evidence>
<feature type="transmembrane region" description="Helical" evidence="6">
    <location>
        <begin position="686"/>
        <end position="710"/>
    </location>
</feature>
<evidence type="ECO:0000256" key="4">
    <source>
        <dbReference type="ARBA" id="ARBA00022989"/>
    </source>
</evidence>
<dbReference type="PANTHER" id="PTHR30572">
    <property type="entry name" value="MEMBRANE COMPONENT OF TRANSPORTER-RELATED"/>
    <property type="match status" value="1"/>
</dbReference>
<comment type="caution">
    <text evidence="9">The sequence shown here is derived from an EMBL/GenBank/DDBJ whole genome shotgun (WGS) entry which is preliminary data.</text>
</comment>
<dbReference type="EMBL" id="JAKEVY010000002">
    <property type="protein sequence ID" value="MCF1714852.1"/>
    <property type="molecule type" value="Genomic_DNA"/>
</dbReference>
<accession>A0ABS9BGM3</accession>
<evidence type="ECO:0000313" key="9">
    <source>
        <dbReference type="EMBL" id="MCF1714852.1"/>
    </source>
</evidence>
<proteinExistence type="predicted"/>
<feature type="transmembrane region" description="Helical" evidence="6">
    <location>
        <begin position="738"/>
        <end position="757"/>
    </location>
</feature>
<feature type="transmembrane region" description="Helical" evidence="6">
    <location>
        <begin position="392"/>
        <end position="416"/>
    </location>
</feature>
<keyword evidence="4 6" id="KW-1133">Transmembrane helix</keyword>
<keyword evidence="5 6" id="KW-0472">Membrane</keyword>
<dbReference type="Pfam" id="PF02687">
    <property type="entry name" value="FtsX"/>
    <property type="match status" value="2"/>
</dbReference>
<protein>
    <submittedName>
        <fullName evidence="9">ABC transporter permease</fullName>
    </submittedName>
</protein>
<reference evidence="9 10" key="1">
    <citation type="submission" date="2022-01" db="EMBL/GenBank/DDBJ databases">
        <title>Flavihumibacter sp. nov., isolated from sediment of a river.</title>
        <authorList>
            <person name="Liu H."/>
        </authorList>
    </citation>
    <scope>NUCLEOTIDE SEQUENCE [LARGE SCALE GENOMIC DNA]</scope>
    <source>
        <strain evidence="9 10">RY-1</strain>
    </source>
</reference>
<dbReference type="PANTHER" id="PTHR30572:SF18">
    <property type="entry name" value="ABC-TYPE MACROLIDE FAMILY EXPORT SYSTEM PERMEASE COMPONENT 2"/>
    <property type="match status" value="1"/>
</dbReference>
<feature type="transmembrane region" description="Helical" evidence="6">
    <location>
        <begin position="21"/>
        <end position="41"/>
    </location>
</feature>
<evidence type="ECO:0000256" key="2">
    <source>
        <dbReference type="ARBA" id="ARBA00022475"/>
    </source>
</evidence>
<evidence type="ECO:0000259" key="8">
    <source>
        <dbReference type="Pfam" id="PF12704"/>
    </source>
</evidence>
<dbReference type="InterPro" id="IPR025857">
    <property type="entry name" value="MacB_PCD"/>
</dbReference>
<feature type="transmembrane region" description="Helical" evidence="6">
    <location>
        <begin position="352"/>
        <end position="372"/>
    </location>
</feature>
<feature type="transmembrane region" description="Helical" evidence="6">
    <location>
        <begin position="769"/>
        <end position="790"/>
    </location>
</feature>
<dbReference type="InterPro" id="IPR003838">
    <property type="entry name" value="ABC3_permease_C"/>
</dbReference>
<feature type="domain" description="MacB-like periplasmic core" evidence="8">
    <location>
        <begin position="511"/>
        <end position="616"/>
    </location>
</feature>
<dbReference type="Proteomes" id="UP001200145">
    <property type="component" value="Unassembled WGS sequence"/>
</dbReference>
<dbReference type="InterPro" id="IPR050250">
    <property type="entry name" value="Macrolide_Exporter_MacB"/>
</dbReference>
<feature type="domain" description="ABC3 transporter permease C-terminal" evidence="7">
    <location>
        <begin position="689"/>
        <end position="802"/>
    </location>
</feature>
<comment type="subcellular location">
    <subcellularLocation>
        <location evidence="1">Cell membrane</location>
        <topology evidence="1">Multi-pass membrane protein</topology>
    </subcellularLocation>
</comment>
<evidence type="ECO:0000256" key="6">
    <source>
        <dbReference type="SAM" id="Phobius"/>
    </source>
</evidence>
<gene>
    <name evidence="9" type="ORF">L0U88_09460</name>
</gene>
<feature type="transmembrane region" description="Helical" evidence="6">
    <location>
        <begin position="437"/>
        <end position="458"/>
    </location>
</feature>
<evidence type="ECO:0000256" key="3">
    <source>
        <dbReference type="ARBA" id="ARBA00022692"/>
    </source>
</evidence>
<dbReference type="RefSeq" id="WP_234865804.1">
    <property type="nucleotide sequence ID" value="NZ_JAKEVY010000002.1"/>
</dbReference>
<evidence type="ECO:0000256" key="5">
    <source>
        <dbReference type="ARBA" id="ARBA00023136"/>
    </source>
</evidence>
<keyword evidence="3 6" id="KW-0812">Transmembrane</keyword>
<sequence length="809" mass="89581">MLTNHWKIAYRSLVKNKFFTTLNIVGLAAGLTCFLLIMLYVTNELRYDQYHENADRIYRINSDIVMGGTELNLAVASDPMGELLKKDYPEIEEYTRIYNSSGAKMIKKGSAFLNETNVAHVDSTYFDVFSAKAVAGDLKNALDEPNTVVLSRSMAEKYFGTTDVIGKNLETNENGSTLYKITGVMEDVPKQSHYRPDFLFAMENCGYKFGQILSHNFQTYLLLKKGTNPASLEAKFPGYIMRHVLPAAQQEMQIKSIEEFEQSGNKLQYSLTALTDIHLHSNRFPELAINGNIQYVYIFSAVALFILLIACINFMNLATARSANRAREVGIRKVLGSGKGALVKQFLTESTLLAYVSIGIALLSAVLLLPLFNELSGKQFILQDLFTSGLISIYLLLPLLVGLLAGTYPAFFLSSFHPLQVLKSKFSTGSSKAGLRSTLVVVQFVTSIILIVGTIIIYRQLNYIQTRNLGFNKDQVLVINNTYTLGTQKQGFRNEVMKLSGVTGSTYSGFMPVAESARNDRTFSTQAAMTSSSGLNMQIWGIDENYIPLLGMEMKYGRNFSKEFGTDSAAIIINETTAALMGLDNPVGKKLYAGNNGGATDPYTIIGVVKNFHFQSMKQQIGPVAFWLNPADWSIAFKVNTGQIKPLITRIEGVWNKMAPGMPFEYSFLDESFSRMYDAEQRVGQLALSFAILTILIACLGLFGLAAFMAEQRNKEIGVRKVLGASVQQIVSLLTRDFLKLVGIASIIAFPLAWYAMNKWLENFAFKTSLGWWVFLLAGCIAALIALVTVGGQAIKAAITNPIKSLRSE</sequence>
<feature type="transmembrane region" description="Helical" evidence="6">
    <location>
        <begin position="295"/>
        <end position="317"/>
    </location>
</feature>
<feature type="domain" description="ABC3 transporter permease C-terminal" evidence="7">
    <location>
        <begin position="301"/>
        <end position="416"/>
    </location>
</feature>
<feature type="domain" description="MacB-like periplasmic core" evidence="8">
    <location>
        <begin position="20"/>
        <end position="235"/>
    </location>
</feature>
<evidence type="ECO:0000313" key="10">
    <source>
        <dbReference type="Proteomes" id="UP001200145"/>
    </source>
</evidence>
<keyword evidence="10" id="KW-1185">Reference proteome</keyword>
<keyword evidence="2" id="KW-1003">Cell membrane</keyword>
<evidence type="ECO:0000256" key="1">
    <source>
        <dbReference type="ARBA" id="ARBA00004651"/>
    </source>
</evidence>